<dbReference type="Pfam" id="PF05915">
    <property type="entry name" value="TMEM_230_134"/>
    <property type="match status" value="1"/>
</dbReference>
<dbReference type="CTD" id="36380520"/>
<gene>
    <name evidence="8 10 11" type="ORF">SRAE_2000281300</name>
</gene>
<evidence type="ECO:0000313" key="10">
    <source>
        <dbReference type="WBParaSite" id="SRAE_2000281300.1"/>
    </source>
</evidence>
<proteinExistence type="inferred from homology"/>
<keyword evidence="9" id="KW-1185">Reference proteome</keyword>
<dbReference type="SUPFAM" id="SSF101690">
    <property type="entry name" value="PAZ domain"/>
    <property type="match status" value="1"/>
</dbReference>
<dbReference type="InterPro" id="IPR036085">
    <property type="entry name" value="PAZ_dom_sf"/>
</dbReference>
<evidence type="ECO:0000256" key="1">
    <source>
        <dbReference type="ARBA" id="ARBA00004141"/>
    </source>
</evidence>
<evidence type="ECO:0000256" key="5">
    <source>
        <dbReference type="ARBA" id="ARBA00023136"/>
    </source>
</evidence>
<keyword evidence="4 6" id="KW-1133">Transmembrane helix</keyword>
<accession>A0A090LKS6</accession>
<evidence type="ECO:0000256" key="3">
    <source>
        <dbReference type="ARBA" id="ARBA00022692"/>
    </source>
</evidence>
<dbReference type="InterPro" id="IPR039714">
    <property type="entry name" value="TMEM134"/>
</dbReference>
<protein>
    <submittedName>
        <fullName evidence="8 10">Transmembrane protein 134</fullName>
    </submittedName>
</protein>
<evidence type="ECO:0000313" key="11">
    <source>
        <dbReference type="WormBase" id="SRAE_2000281300"/>
    </source>
</evidence>
<dbReference type="SMART" id="SM00949">
    <property type="entry name" value="PAZ"/>
    <property type="match status" value="1"/>
</dbReference>
<dbReference type="Proteomes" id="UP000035682">
    <property type="component" value="Unplaced"/>
</dbReference>
<dbReference type="RefSeq" id="XP_024507355.1">
    <property type="nucleotide sequence ID" value="XM_024653927.1"/>
</dbReference>
<dbReference type="Pfam" id="PF02170">
    <property type="entry name" value="PAZ"/>
    <property type="match status" value="1"/>
</dbReference>
<evidence type="ECO:0000256" key="2">
    <source>
        <dbReference type="ARBA" id="ARBA00007743"/>
    </source>
</evidence>
<sequence>MMGHSRNLSQGQHLIGTEHHEEEEEILNDTLNITNLHTESSRVYCPDNHLPSSPHIHNYTTLSDCGSYYQPTNGVSPKTAQTFCCCCRDPYLKTNIKVVVLSIVLTIVGLIIGVFGFIAIFCLSHIDLQAWLFVIVGILFFIPGCYHCVYILCVLSGRPGYKFENLPTFKRPLPLYFNISEDNTEYALIEGIGHSGVCTNVVTNAFEISRNNQLQISEYSIISHFHRIFFTTDDKLKRIVESKKGLWNVVVPDEYIPFVQSLSSKSLEDLQKVELEFKFTNEFDASDCLFKDSVNDKQGMQFFNLLVDIKKNLNYEEWANYNNGKSYLISPEKYEFKECDIPPLPDAKYLGMGSFSSVRQAGNIKNDSAGLIYVVDSIKTAFHVPQLLIEKFDEMITRPGTGLVCHCIHLSRKEIIIHDIDDYGADTKQIIINNEKMTIQEYYLKKYNITLKFLSHPLIIQKIKQNEDGKKTKSLNYYPMKLLEVADYQKVKQKSQTPDQIRCLIKACSTNLSTRCFDIQQMIPNLKFKQKSVNNFLKFVNK</sequence>
<evidence type="ECO:0000259" key="7">
    <source>
        <dbReference type="SMART" id="SM00949"/>
    </source>
</evidence>
<keyword evidence="5 6" id="KW-0472">Membrane</keyword>
<reference evidence="8 9" key="1">
    <citation type="submission" date="2014-09" db="EMBL/GenBank/DDBJ databases">
        <authorList>
            <person name="Martin A.A."/>
        </authorList>
    </citation>
    <scope>NUCLEOTIDE SEQUENCE</scope>
    <source>
        <strain evidence="9">ED321</strain>
        <strain evidence="8">ED321 Heterogonic</strain>
    </source>
</reference>
<evidence type="ECO:0000256" key="4">
    <source>
        <dbReference type="ARBA" id="ARBA00022989"/>
    </source>
</evidence>
<evidence type="ECO:0000313" key="8">
    <source>
        <dbReference type="EMBL" id="CEF68155.1"/>
    </source>
</evidence>
<dbReference type="AlphaFoldDB" id="A0A090LKS6"/>
<dbReference type="GO" id="GO:0003723">
    <property type="term" value="F:RNA binding"/>
    <property type="evidence" value="ECO:0007669"/>
    <property type="project" value="InterPro"/>
</dbReference>
<dbReference type="GO" id="GO:0016020">
    <property type="term" value="C:membrane"/>
    <property type="evidence" value="ECO:0007669"/>
    <property type="project" value="UniProtKB-SubCell"/>
</dbReference>
<dbReference type="EMBL" id="LN609529">
    <property type="protein sequence ID" value="CEF68155.1"/>
    <property type="molecule type" value="Genomic_DNA"/>
</dbReference>
<dbReference type="WBParaSite" id="SRAE_2000281300.1">
    <property type="protein sequence ID" value="SRAE_2000281300.1"/>
    <property type="gene ID" value="WBGene00263027"/>
</dbReference>
<dbReference type="STRING" id="34506.A0A090LKS6"/>
<dbReference type="PANTHER" id="PTHR13558:SF1">
    <property type="entry name" value="TRANSMEMBRANE PROTEIN 134"/>
    <property type="match status" value="1"/>
</dbReference>
<dbReference type="GeneID" id="36380520"/>
<name>A0A090LKS6_STRRB</name>
<evidence type="ECO:0000256" key="6">
    <source>
        <dbReference type="SAM" id="Phobius"/>
    </source>
</evidence>
<comment type="similarity">
    <text evidence="2">Belongs to the TMEM134/TMEM230 family.</text>
</comment>
<dbReference type="WormBase" id="SRAE_2000281300">
    <property type="protein sequence ID" value="SRP11046"/>
    <property type="gene ID" value="WBGene00263027"/>
</dbReference>
<feature type="transmembrane region" description="Helical" evidence="6">
    <location>
        <begin position="98"/>
        <end position="126"/>
    </location>
</feature>
<evidence type="ECO:0000313" key="9">
    <source>
        <dbReference type="Proteomes" id="UP000035682"/>
    </source>
</evidence>
<dbReference type="InterPro" id="IPR008590">
    <property type="entry name" value="TMEM_230/134"/>
</dbReference>
<reference evidence="10" key="2">
    <citation type="submission" date="2020-12" db="UniProtKB">
        <authorList>
            <consortium name="WormBaseParasite"/>
        </authorList>
    </citation>
    <scope>IDENTIFICATION</scope>
</reference>
<dbReference type="Gene3D" id="2.170.260.10">
    <property type="entry name" value="paz domain"/>
    <property type="match status" value="1"/>
</dbReference>
<feature type="transmembrane region" description="Helical" evidence="6">
    <location>
        <begin position="132"/>
        <end position="155"/>
    </location>
</feature>
<organism evidence="8">
    <name type="scientific">Strongyloides ratti</name>
    <name type="common">Parasitic roundworm</name>
    <dbReference type="NCBI Taxonomy" id="34506"/>
    <lineage>
        <taxon>Eukaryota</taxon>
        <taxon>Metazoa</taxon>
        <taxon>Ecdysozoa</taxon>
        <taxon>Nematoda</taxon>
        <taxon>Chromadorea</taxon>
        <taxon>Rhabditida</taxon>
        <taxon>Tylenchina</taxon>
        <taxon>Panagrolaimomorpha</taxon>
        <taxon>Strongyloidoidea</taxon>
        <taxon>Strongyloididae</taxon>
        <taxon>Strongyloides</taxon>
    </lineage>
</organism>
<feature type="domain" description="PAZ" evidence="7">
    <location>
        <begin position="379"/>
        <end position="510"/>
    </location>
</feature>
<dbReference type="OrthoDB" id="5597044at2759"/>
<dbReference type="PANTHER" id="PTHR13558">
    <property type="entry name" value="TRANSMEMBRANE PROTEIN 134"/>
    <property type="match status" value="1"/>
</dbReference>
<comment type="subcellular location">
    <subcellularLocation>
        <location evidence="1">Membrane</location>
        <topology evidence="1">Multi-pass membrane protein</topology>
    </subcellularLocation>
</comment>
<dbReference type="InterPro" id="IPR003100">
    <property type="entry name" value="PAZ_dom"/>
</dbReference>
<keyword evidence="3 6" id="KW-0812">Transmembrane</keyword>